<proteinExistence type="inferred from homology"/>
<keyword evidence="5 11" id="KW-0812">Transmembrane</keyword>
<dbReference type="EMBL" id="BMIK01000002">
    <property type="protein sequence ID" value="GGC21092.1"/>
    <property type="molecule type" value="Genomic_DNA"/>
</dbReference>
<dbReference type="PANTHER" id="PTHR32552:SF81">
    <property type="entry name" value="TONB-DEPENDENT OUTER MEMBRANE RECEPTOR"/>
    <property type="match status" value="1"/>
</dbReference>
<comment type="subcellular location">
    <subcellularLocation>
        <location evidence="1 11">Cell outer membrane</location>
        <topology evidence="1 11">Multi-pass membrane protein</topology>
    </subcellularLocation>
</comment>
<sequence>MTDVSTGEPIAGVSVLADGSAAVTATDDNGQYSFVIPQNSQSLTFRYLGYVSQTTPLNASNVVDVTLSPNTSELEEVVVTALGIARPKNELSYAATSINNETLTQVNAVNAINGLQGKVSGLNVTTISSGVFEDVNINLRGIRSLTGNNDPLLVLDGVPTPISYFSSLNPNDIENVSVLKGSSSAGIYGPDARNGVIVVTTKRGSDTPVITVSHATQFQNISFFPKLQKEFGSGGYGSYIPYENWSWGPAYDGSTKEIGHELPDGSVQTVVYSATDERQDFFDTGVTMQNDVSLSSKGFFLSLQDANIKGIVPGDKNRRTSVRLNATREYGKFDAGMNVNYSQMNYKVFHDEGMGDYFTAQNVGGNDGIMAQIFNTPAHIPLSKYKNFETDPFADYNGYYNDYGLNPYFAIDNWRREGKRQDVLANLRLGYKPTDWLSFTYMAGLTSQTRIDRNYSKGEVPNEYGLGRSFTLIPGTVEEQPYAYTRLSSELFGQLDKQLDGDFRLKAILGTYVRQTEFRNTEVGAGNLVVPELYNIGNRTGSLSGASTYSQSRLFSVYGSAALSYKGWANVEFTGRNDQTSLLAMGNNSYFYPGVSGSVLLSDAIPGFKSNAFSYLKLRGAWNKTGNAEISPYSLAAIYTQPAYTGFPFGSLPGFTAGNTTYDANLNPEFVNSTEAGIESGFLNGRITLEATYFYQKNTDQIISVRTSDATGYNFANLNAASFINKGIEMDLGLSPLIKFQDGGVHFRANATYNNSEVIGVYPGLDEVSIGGYVASGNVAVIGKPAFVIRATDYLRDDEGRIIVDRVSGYPSVDPNSKDFGRTLPLWIVGLNPSVQWKGFNLSALFEYKGGHYASFFAMGSDMSWTGVGEATALNHRERFVLPNSSYEDPANPGTYLPNTDITVANVNDFFTGVYRDAASNFITSAAAWRMRELSLSYDFPEHILARLGVVKGLSVALTGRNLFIWVPKENKFSDPDFNSVNEDYPNTFGIVNSVSYPPVRNFGFNVNLRF</sequence>
<dbReference type="SUPFAM" id="SSF56935">
    <property type="entry name" value="Porins"/>
    <property type="match status" value="1"/>
</dbReference>
<evidence type="ECO:0000313" key="14">
    <source>
        <dbReference type="Proteomes" id="UP000597338"/>
    </source>
</evidence>
<dbReference type="InterPro" id="IPR036942">
    <property type="entry name" value="Beta-barrel_TonB_sf"/>
</dbReference>
<evidence type="ECO:0000256" key="6">
    <source>
        <dbReference type="ARBA" id="ARBA00023004"/>
    </source>
</evidence>
<feature type="domain" description="TonB-dependent receptor plug" evidence="12">
    <location>
        <begin position="88"/>
        <end position="196"/>
    </location>
</feature>
<name>A0ABQ1LC03_9SPHI</name>
<keyword evidence="8" id="KW-0798">TonB box</keyword>
<dbReference type="InterPro" id="IPR012910">
    <property type="entry name" value="Plug_dom"/>
</dbReference>
<evidence type="ECO:0000313" key="13">
    <source>
        <dbReference type="EMBL" id="GGC21092.1"/>
    </source>
</evidence>
<evidence type="ECO:0000256" key="8">
    <source>
        <dbReference type="ARBA" id="ARBA00023077"/>
    </source>
</evidence>
<evidence type="ECO:0000259" key="12">
    <source>
        <dbReference type="Pfam" id="PF07715"/>
    </source>
</evidence>
<keyword evidence="4" id="KW-0410">Iron transport</keyword>
<dbReference type="PANTHER" id="PTHR32552">
    <property type="entry name" value="FERRICHROME IRON RECEPTOR-RELATED"/>
    <property type="match status" value="1"/>
</dbReference>
<evidence type="ECO:0000256" key="1">
    <source>
        <dbReference type="ARBA" id="ARBA00004571"/>
    </source>
</evidence>
<evidence type="ECO:0000256" key="7">
    <source>
        <dbReference type="ARBA" id="ARBA00023065"/>
    </source>
</evidence>
<dbReference type="InterPro" id="IPR039426">
    <property type="entry name" value="TonB-dep_rcpt-like"/>
</dbReference>
<dbReference type="Pfam" id="PF13715">
    <property type="entry name" value="CarbopepD_reg_2"/>
    <property type="match status" value="1"/>
</dbReference>
<evidence type="ECO:0000256" key="5">
    <source>
        <dbReference type="ARBA" id="ARBA00022692"/>
    </source>
</evidence>
<evidence type="ECO:0000256" key="9">
    <source>
        <dbReference type="ARBA" id="ARBA00023136"/>
    </source>
</evidence>
<organism evidence="13 14">
    <name type="scientific">Parapedobacter defluvii</name>
    <dbReference type="NCBI Taxonomy" id="2045106"/>
    <lineage>
        <taxon>Bacteria</taxon>
        <taxon>Pseudomonadati</taxon>
        <taxon>Bacteroidota</taxon>
        <taxon>Sphingobacteriia</taxon>
        <taxon>Sphingobacteriales</taxon>
        <taxon>Sphingobacteriaceae</taxon>
        <taxon>Parapedobacter</taxon>
    </lineage>
</organism>
<dbReference type="NCBIfam" id="TIGR04056">
    <property type="entry name" value="OMP_RagA_SusC"/>
    <property type="match status" value="1"/>
</dbReference>
<dbReference type="SUPFAM" id="SSF49464">
    <property type="entry name" value="Carboxypeptidase regulatory domain-like"/>
    <property type="match status" value="1"/>
</dbReference>
<dbReference type="PROSITE" id="PS52016">
    <property type="entry name" value="TONB_DEPENDENT_REC_3"/>
    <property type="match status" value="1"/>
</dbReference>
<accession>A0ABQ1LC03</accession>
<comment type="caution">
    <text evidence="13">The sequence shown here is derived from an EMBL/GenBank/DDBJ whole genome shotgun (WGS) entry which is preliminary data.</text>
</comment>
<dbReference type="Pfam" id="PF07715">
    <property type="entry name" value="Plug"/>
    <property type="match status" value="1"/>
</dbReference>
<dbReference type="Proteomes" id="UP000597338">
    <property type="component" value="Unassembled WGS sequence"/>
</dbReference>
<dbReference type="Gene3D" id="2.170.130.10">
    <property type="entry name" value="TonB-dependent receptor, plug domain"/>
    <property type="match status" value="1"/>
</dbReference>
<evidence type="ECO:0000256" key="3">
    <source>
        <dbReference type="ARBA" id="ARBA00022452"/>
    </source>
</evidence>
<gene>
    <name evidence="13" type="ORF">GCM10011386_11270</name>
</gene>
<dbReference type="Gene3D" id="2.60.40.1120">
    <property type="entry name" value="Carboxypeptidase-like, regulatory domain"/>
    <property type="match status" value="1"/>
</dbReference>
<evidence type="ECO:0000256" key="11">
    <source>
        <dbReference type="PROSITE-ProRule" id="PRU01360"/>
    </source>
</evidence>
<dbReference type="Gene3D" id="2.40.170.20">
    <property type="entry name" value="TonB-dependent receptor, beta-barrel domain"/>
    <property type="match status" value="1"/>
</dbReference>
<evidence type="ECO:0000256" key="2">
    <source>
        <dbReference type="ARBA" id="ARBA00022448"/>
    </source>
</evidence>
<protein>
    <submittedName>
        <fullName evidence="13">SusC/RagA family TonB-linked outer membrane protein</fullName>
    </submittedName>
</protein>
<evidence type="ECO:0000256" key="10">
    <source>
        <dbReference type="ARBA" id="ARBA00023237"/>
    </source>
</evidence>
<evidence type="ECO:0000256" key="4">
    <source>
        <dbReference type="ARBA" id="ARBA00022496"/>
    </source>
</evidence>
<keyword evidence="9 11" id="KW-0472">Membrane</keyword>
<keyword evidence="7" id="KW-0406">Ion transport</keyword>
<dbReference type="InterPro" id="IPR023996">
    <property type="entry name" value="TonB-dep_OMP_SusC/RagA"/>
</dbReference>
<keyword evidence="3 11" id="KW-1134">Transmembrane beta strand</keyword>
<keyword evidence="10 11" id="KW-0998">Cell outer membrane</keyword>
<keyword evidence="2 11" id="KW-0813">Transport</keyword>
<dbReference type="InterPro" id="IPR008969">
    <property type="entry name" value="CarboxyPept-like_regulatory"/>
</dbReference>
<dbReference type="InterPro" id="IPR037066">
    <property type="entry name" value="Plug_dom_sf"/>
</dbReference>
<keyword evidence="14" id="KW-1185">Reference proteome</keyword>
<reference evidence="14" key="1">
    <citation type="journal article" date="2019" name="Int. J. Syst. Evol. Microbiol.">
        <title>The Global Catalogue of Microorganisms (GCM) 10K type strain sequencing project: providing services to taxonomists for standard genome sequencing and annotation.</title>
        <authorList>
            <consortium name="The Broad Institute Genomics Platform"/>
            <consortium name="The Broad Institute Genome Sequencing Center for Infectious Disease"/>
            <person name="Wu L."/>
            <person name="Ma J."/>
        </authorList>
    </citation>
    <scope>NUCLEOTIDE SEQUENCE [LARGE SCALE GENOMIC DNA]</scope>
    <source>
        <strain evidence="14">CGMCC 1.15342</strain>
    </source>
</reference>
<keyword evidence="6" id="KW-0408">Iron</keyword>
<comment type="similarity">
    <text evidence="11">Belongs to the TonB-dependent receptor family.</text>
</comment>